<name>A0ABW9MYE9_9FIRM</name>
<protein>
    <submittedName>
        <fullName evidence="2">Competence type IV pilus minor pilin ComGE</fullName>
    </submittedName>
</protein>
<feature type="transmembrane region" description="Helical" evidence="1">
    <location>
        <begin position="7"/>
        <end position="28"/>
    </location>
</feature>
<keyword evidence="3" id="KW-1185">Reference proteome</keyword>
<sequence>MKKIKNGFTLIEAVFALGILGFIASLFLPSLNTLMTSSNVLKNESKIIFAMEAAIEKEKANVDSNYGSKLENINEFAIKINREPYTDNLDKISVNYGKYKLEVIEENHEKKRIHSN</sequence>
<accession>A0ABW9MYE9</accession>
<reference evidence="2 3" key="1">
    <citation type="journal article" date="2025" name="Anaerobe">
        <title>Description of Anaerococcus kampingiae sp. nov., Anaerococcus groningensis sp. nov., Anaerococcus martiniensis sp. nov., and Anaerococcus cruorum sp. nov., isolated from human clinical specimens.</title>
        <authorList>
            <person name="Boiten K.E."/>
            <person name="Meijer J."/>
            <person name="van Wezel E.M."/>
            <person name="Veloo A.C.M."/>
        </authorList>
    </citation>
    <scope>NUCLEOTIDE SEQUENCE [LARGE SCALE GENOMIC DNA]</scope>
    <source>
        <strain evidence="2 3">ENR1011</strain>
    </source>
</reference>
<evidence type="ECO:0000256" key="1">
    <source>
        <dbReference type="SAM" id="Phobius"/>
    </source>
</evidence>
<organism evidence="2 3">
    <name type="scientific">Anaerococcus groningensis</name>
    <dbReference type="NCBI Taxonomy" id="3115616"/>
    <lineage>
        <taxon>Bacteria</taxon>
        <taxon>Bacillati</taxon>
        <taxon>Bacillota</taxon>
        <taxon>Tissierellia</taxon>
        <taxon>Tissierellales</taxon>
        <taxon>Peptoniphilaceae</taxon>
        <taxon>Anaerococcus</taxon>
    </lineage>
</organism>
<keyword evidence="1" id="KW-0472">Membrane</keyword>
<dbReference type="NCBIfam" id="NF041013">
    <property type="entry name" value="T4P_ComGE"/>
    <property type="match status" value="1"/>
</dbReference>
<dbReference type="InterPro" id="IPR053468">
    <property type="entry name" value="ComGE-like"/>
</dbReference>
<dbReference type="EMBL" id="JBGMEG010000001">
    <property type="protein sequence ID" value="MFO3716862.1"/>
    <property type="molecule type" value="Genomic_DNA"/>
</dbReference>
<dbReference type="Pfam" id="PF07963">
    <property type="entry name" value="N_methyl"/>
    <property type="match status" value="1"/>
</dbReference>
<keyword evidence="1" id="KW-0812">Transmembrane</keyword>
<dbReference type="RefSeq" id="WP_410023470.1">
    <property type="nucleotide sequence ID" value="NZ_JBGMEG010000001.1"/>
</dbReference>
<proteinExistence type="predicted"/>
<keyword evidence="1" id="KW-1133">Transmembrane helix</keyword>
<evidence type="ECO:0000313" key="3">
    <source>
        <dbReference type="Proteomes" id="UP001637993"/>
    </source>
</evidence>
<gene>
    <name evidence="2" type="primary">comGE</name>
    <name evidence="2" type="ORF">AB9Q04_00675</name>
</gene>
<dbReference type="InterPro" id="IPR012902">
    <property type="entry name" value="N_methyl_site"/>
</dbReference>
<evidence type="ECO:0000313" key="2">
    <source>
        <dbReference type="EMBL" id="MFO3716862.1"/>
    </source>
</evidence>
<comment type="caution">
    <text evidence="2">The sequence shown here is derived from an EMBL/GenBank/DDBJ whole genome shotgun (WGS) entry which is preliminary data.</text>
</comment>
<dbReference type="Proteomes" id="UP001637993">
    <property type="component" value="Unassembled WGS sequence"/>
</dbReference>